<sequence length="318" mass="35499">MIRFLSFIQDKKEEVFNITDSVSGIWDKMAGWVNKIILNLPNFILAIVVMILFVFIAKLVVKFVNKLMRKRNVSASILNITGSFVKIIIIAIGFFIALGVLDLNKVLTSVLAGAGVIGLALGLALQGTLHNTFSGVILSFRPELEVGDWIESNDFAGEVQEVNLRNVVIKQSDNNLVVIPNVKIVDSPFKNFSNTARSRVMLGCGVGYECDLNEVEEIAVKVIQDAFEQSEGEKVEFAYTEFGGSSINFVVRFWTDVSKQRDVLFAKHKAILAIWKAFKEHDINIPFPIRTLDFGKNKFRSETIQINSNSENSSSNEN</sequence>
<dbReference type="InterPro" id="IPR010920">
    <property type="entry name" value="LSM_dom_sf"/>
</dbReference>
<reference evidence="12" key="1">
    <citation type="submission" date="2023-07" db="EMBL/GenBank/DDBJ databases">
        <title>Isolating and identifying novel microbial strains from the Mariana Trench.</title>
        <authorList>
            <person name="Fu H."/>
        </authorList>
    </citation>
    <scope>NUCLEOTIDE SEQUENCE [LARGE SCALE GENOMIC DNA]</scope>
    <source>
        <strain evidence="12">T-y2</strain>
    </source>
</reference>
<gene>
    <name evidence="11" type="ORF">RLT85_10920</name>
</gene>
<evidence type="ECO:0000256" key="4">
    <source>
        <dbReference type="ARBA" id="ARBA00022692"/>
    </source>
</evidence>
<keyword evidence="5 7" id="KW-1133">Transmembrane helix</keyword>
<feature type="domain" description="Mechanosensitive ion channel MscS C-terminal" evidence="9">
    <location>
        <begin position="204"/>
        <end position="285"/>
    </location>
</feature>
<dbReference type="InterPro" id="IPR006685">
    <property type="entry name" value="MscS_channel_2nd"/>
</dbReference>
<dbReference type="Pfam" id="PF00924">
    <property type="entry name" value="MS_channel_2nd"/>
    <property type="match status" value="1"/>
</dbReference>
<evidence type="ECO:0000259" key="9">
    <source>
        <dbReference type="Pfam" id="PF21082"/>
    </source>
</evidence>
<dbReference type="Gene3D" id="3.30.70.100">
    <property type="match status" value="1"/>
</dbReference>
<feature type="transmembrane region" description="Helical" evidence="7">
    <location>
        <begin position="36"/>
        <end position="61"/>
    </location>
</feature>
<dbReference type="Pfam" id="PF21082">
    <property type="entry name" value="MS_channel_3rd"/>
    <property type="match status" value="1"/>
</dbReference>
<evidence type="ECO:0000256" key="5">
    <source>
        <dbReference type="ARBA" id="ARBA00022989"/>
    </source>
</evidence>
<evidence type="ECO:0000256" key="6">
    <source>
        <dbReference type="ARBA" id="ARBA00023136"/>
    </source>
</evidence>
<evidence type="ECO:0000259" key="10">
    <source>
        <dbReference type="Pfam" id="PF21088"/>
    </source>
</evidence>
<dbReference type="PANTHER" id="PTHR30221:SF1">
    <property type="entry name" value="SMALL-CONDUCTANCE MECHANOSENSITIVE CHANNEL"/>
    <property type="match status" value="1"/>
</dbReference>
<dbReference type="InterPro" id="IPR008910">
    <property type="entry name" value="MSC_TM_helix"/>
</dbReference>
<dbReference type="EMBL" id="JAVRBG010000010">
    <property type="protein sequence ID" value="MDT0295147.1"/>
    <property type="molecule type" value="Genomic_DNA"/>
</dbReference>
<feature type="domain" description="Mechanosensitive ion channel transmembrane helices 2/3" evidence="10">
    <location>
        <begin position="85"/>
        <end position="126"/>
    </location>
</feature>
<organism evidence="11 12">
    <name type="scientific">Mesonia ostreae</name>
    <dbReference type="NCBI Taxonomy" id="861110"/>
    <lineage>
        <taxon>Bacteria</taxon>
        <taxon>Pseudomonadati</taxon>
        <taxon>Bacteroidota</taxon>
        <taxon>Flavobacteriia</taxon>
        <taxon>Flavobacteriales</taxon>
        <taxon>Flavobacteriaceae</taxon>
        <taxon>Mesonia</taxon>
    </lineage>
</organism>
<evidence type="ECO:0000256" key="7">
    <source>
        <dbReference type="SAM" id="Phobius"/>
    </source>
</evidence>
<evidence type="ECO:0000256" key="2">
    <source>
        <dbReference type="ARBA" id="ARBA00008017"/>
    </source>
</evidence>
<dbReference type="InterPro" id="IPR045275">
    <property type="entry name" value="MscS_archaea/bacteria_type"/>
</dbReference>
<dbReference type="SUPFAM" id="SSF50182">
    <property type="entry name" value="Sm-like ribonucleoproteins"/>
    <property type="match status" value="1"/>
</dbReference>
<keyword evidence="4 7" id="KW-0812">Transmembrane</keyword>
<dbReference type="Pfam" id="PF05552">
    <property type="entry name" value="MS_channel_1st_1"/>
    <property type="match status" value="1"/>
</dbReference>
<dbReference type="PANTHER" id="PTHR30221">
    <property type="entry name" value="SMALL-CONDUCTANCE MECHANOSENSITIVE CHANNEL"/>
    <property type="match status" value="1"/>
</dbReference>
<feature type="transmembrane region" description="Helical" evidence="7">
    <location>
        <begin position="106"/>
        <end position="125"/>
    </location>
</feature>
<evidence type="ECO:0000256" key="1">
    <source>
        <dbReference type="ARBA" id="ARBA00004651"/>
    </source>
</evidence>
<feature type="transmembrane region" description="Helical" evidence="7">
    <location>
        <begin position="73"/>
        <end position="100"/>
    </location>
</feature>
<feature type="domain" description="Mechanosensitive ion channel MscS" evidence="8">
    <location>
        <begin position="128"/>
        <end position="193"/>
    </location>
</feature>
<dbReference type="SUPFAM" id="SSF82689">
    <property type="entry name" value="Mechanosensitive channel protein MscS (YggB), C-terminal domain"/>
    <property type="match status" value="1"/>
</dbReference>
<dbReference type="InterPro" id="IPR011066">
    <property type="entry name" value="MscS_channel_C_sf"/>
</dbReference>
<evidence type="ECO:0000256" key="3">
    <source>
        <dbReference type="ARBA" id="ARBA00022475"/>
    </source>
</evidence>
<dbReference type="InterPro" id="IPR011014">
    <property type="entry name" value="MscS_channel_TM-2"/>
</dbReference>
<keyword evidence="3" id="KW-1003">Cell membrane</keyword>
<keyword evidence="12" id="KW-1185">Reference proteome</keyword>
<proteinExistence type="inferred from homology"/>
<name>A0ABU2KK98_9FLAO</name>
<accession>A0ABU2KK98</accession>
<comment type="caution">
    <text evidence="11">The sequence shown here is derived from an EMBL/GenBank/DDBJ whole genome shotgun (WGS) entry which is preliminary data.</text>
</comment>
<evidence type="ECO:0000313" key="12">
    <source>
        <dbReference type="Proteomes" id="UP001182991"/>
    </source>
</evidence>
<dbReference type="SUPFAM" id="SSF82861">
    <property type="entry name" value="Mechanosensitive channel protein MscS (YggB), transmembrane region"/>
    <property type="match status" value="1"/>
</dbReference>
<evidence type="ECO:0000313" key="11">
    <source>
        <dbReference type="EMBL" id="MDT0295147.1"/>
    </source>
</evidence>
<dbReference type="Gene3D" id="1.10.287.1260">
    <property type="match status" value="1"/>
</dbReference>
<keyword evidence="6 7" id="KW-0472">Membrane</keyword>
<dbReference type="InterPro" id="IPR049142">
    <property type="entry name" value="MS_channel_1st"/>
</dbReference>
<dbReference type="RefSeq" id="WP_311402079.1">
    <property type="nucleotide sequence ID" value="NZ_JAVRBG010000010.1"/>
</dbReference>
<comment type="similarity">
    <text evidence="2">Belongs to the MscS (TC 1.A.23) family.</text>
</comment>
<dbReference type="Proteomes" id="UP001182991">
    <property type="component" value="Unassembled WGS sequence"/>
</dbReference>
<evidence type="ECO:0000259" key="8">
    <source>
        <dbReference type="Pfam" id="PF00924"/>
    </source>
</evidence>
<dbReference type="InterPro" id="IPR023408">
    <property type="entry name" value="MscS_beta-dom_sf"/>
</dbReference>
<dbReference type="InterPro" id="IPR049278">
    <property type="entry name" value="MS_channel_C"/>
</dbReference>
<protein>
    <submittedName>
        <fullName evidence="11">Mechanosensitive ion channel family protein</fullName>
    </submittedName>
</protein>
<comment type="subcellular location">
    <subcellularLocation>
        <location evidence="1">Cell membrane</location>
        <topology evidence="1">Multi-pass membrane protein</topology>
    </subcellularLocation>
</comment>
<dbReference type="Pfam" id="PF21088">
    <property type="entry name" value="MS_channel_1st"/>
    <property type="match status" value="1"/>
</dbReference>
<dbReference type="Gene3D" id="2.30.30.60">
    <property type="match status" value="1"/>
</dbReference>